<reference evidence="1 2" key="1">
    <citation type="submission" date="2024-09" db="EMBL/GenBank/DDBJ databases">
        <authorList>
            <person name="Sun Q."/>
            <person name="Mori K."/>
        </authorList>
    </citation>
    <scope>NUCLEOTIDE SEQUENCE [LARGE SCALE GENOMIC DNA]</scope>
    <source>
        <strain evidence="1 2">JCM 3324</strain>
    </source>
</reference>
<organism evidence="1 2">
    <name type="scientific">Nonomuraea salmonea</name>
    <dbReference type="NCBI Taxonomy" id="46181"/>
    <lineage>
        <taxon>Bacteria</taxon>
        <taxon>Bacillati</taxon>
        <taxon>Actinomycetota</taxon>
        <taxon>Actinomycetes</taxon>
        <taxon>Streptosporangiales</taxon>
        <taxon>Streptosporangiaceae</taxon>
        <taxon>Nonomuraea</taxon>
    </lineage>
</organism>
<protein>
    <submittedName>
        <fullName evidence="1">Uncharacterized protein</fullName>
    </submittedName>
</protein>
<keyword evidence="2" id="KW-1185">Reference proteome</keyword>
<dbReference type="RefSeq" id="WP_345410227.1">
    <property type="nucleotide sequence ID" value="NZ_BAAAXS010000002.1"/>
</dbReference>
<evidence type="ECO:0000313" key="2">
    <source>
        <dbReference type="Proteomes" id="UP001589568"/>
    </source>
</evidence>
<gene>
    <name evidence="1" type="ORF">ACFFR3_45835</name>
</gene>
<name>A0ABV5P2W9_9ACTN</name>
<accession>A0ABV5P2W9</accession>
<proteinExistence type="predicted"/>
<sequence>MTARRTPKQHVTDEQYAAAADTAAQNAAKDGRPIDALILLMVADTAKNG</sequence>
<evidence type="ECO:0000313" key="1">
    <source>
        <dbReference type="EMBL" id="MFB9476857.1"/>
    </source>
</evidence>
<comment type="caution">
    <text evidence="1">The sequence shown here is derived from an EMBL/GenBank/DDBJ whole genome shotgun (WGS) entry which is preliminary data.</text>
</comment>
<dbReference type="Proteomes" id="UP001589568">
    <property type="component" value="Unassembled WGS sequence"/>
</dbReference>
<dbReference type="EMBL" id="JBHMCF010000057">
    <property type="protein sequence ID" value="MFB9476857.1"/>
    <property type="molecule type" value="Genomic_DNA"/>
</dbReference>